<evidence type="ECO:0000256" key="3">
    <source>
        <dbReference type="ARBA" id="ARBA00023163"/>
    </source>
</evidence>
<sequence>MIDVRDKPDLFGEAAHFAASDTLSERASALVEHDILAGVWQPGERLAIQALSERYGIGATPLREGLSRLVSRGLIGAVGQKGFRVAAMSSADLVDITLVRTTIEAEALRRSIRSGGDDWEATIVATLHRLSRSVERDPETMREGTPKFDRLHKAFHRALLEACGSARLLRLHDDLYYQAYRYRRMMMSRFAVHADFIDAHRALADIVLARDEEAAVAELTRHLATTLDVVYGGEEGGA</sequence>
<dbReference type="InterPro" id="IPR011711">
    <property type="entry name" value="GntR_C"/>
</dbReference>
<evidence type="ECO:0000256" key="2">
    <source>
        <dbReference type="ARBA" id="ARBA00023125"/>
    </source>
</evidence>
<gene>
    <name evidence="5" type="ORF">SAMN02982922_1715</name>
</gene>
<evidence type="ECO:0000256" key="1">
    <source>
        <dbReference type="ARBA" id="ARBA00023015"/>
    </source>
</evidence>
<evidence type="ECO:0000313" key="5">
    <source>
        <dbReference type="EMBL" id="SMH36193.1"/>
    </source>
</evidence>
<reference evidence="6" key="1">
    <citation type="submission" date="2017-04" db="EMBL/GenBank/DDBJ databases">
        <authorList>
            <person name="Varghese N."/>
            <person name="Submissions S."/>
        </authorList>
    </citation>
    <scope>NUCLEOTIDE SEQUENCE [LARGE SCALE GENOMIC DNA]</scope>
    <source>
        <strain evidence="6">B5P</strain>
    </source>
</reference>
<dbReference type="InterPro" id="IPR000524">
    <property type="entry name" value="Tscrpt_reg_HTH_GntR"/>
</dbReference>
<name>A0A1X7NGJ8_9HYPH</name>
<dbReference type="SUPFAM" id="SSF48008">
    <property type="entry name" value="GntR ligand-binding domain-like"/>
    <property type="match status" value="1"/>
</dbReference>
<dbReference type="Proteomes" id="UP000193083">
    <property type="component" value="Unassembled WGS sequence"/>
</dbReference>
<protein>
    <submittedName>
        <fullName evidence="5">Transcriptional regulator, GntR family</fullName>
    </submittedName>
</protein>
<dbReference type="SMART" id="SM00895">
    <property type="entry name" value="FCD"/>
    <property type="match status" value="1"/>
</dbReference>
<feature type="domain" description="HTH gntR-type" evidence="4">
    <location>
        <begin position="21"/>
        <end position="88"/>
    </location>
</feature>
<dbReference type="AlphaFoldDB" id="A0A1X7NGJ8"/>
<dbReference type="GO" id="GO:0003677">
    <property type="term" value="F:DNA binding"/>
    <property type="evidence" value="ECO:0007669"/>
    <property type="project" value="UniProtKB-KW"/>
</dbReference>
<proteinExistence type="predicted"/>
<accession>A0A1X7NGJ8</accession>
<dbReference type="RefSeq" id="WP_085463786.1">
    <property type="nucleotide sequence ID" value="NZ_FXBL01000004.1"/>
</dbReference>
<dbReference type="GO" id="GO:0003700">
    <property type="term" value="F:DNA-binding transcription factor activity"/>
    <property type="evidence" value="ECO:0007669"/>
    <property type="project" value="InterPro"/>
</dbReference>
<dbReference type="PROSITE" id="PS50949">
    <property type="entry name" value="HTH_GNTR"/>
    <property type="match status" value="1"/>
</dbReference>
<dbReference type="EMBL" id="FXBL01000004">
    <property type="protein sequence ID" value="SMH36193.1"/>
    <property type="molecule type" value="Genomic_DNA"/>
</dbReference>
<keyword evidence="6" id="KW-1185">Reference proteome</keyword>
<dbReference type="Pfam" id="PF07729">
    <property type="entry name" value="FCD"/>
    <property type="match status" value="1"/>
</dbReference>
<dbReference type="Gene3D" id="1.20.120.530">
    <property type="entry name" value="GntR ligand-binding domain-like"/>
    <property type="match status" value="1"/>
</dbReference>
<dbReference type="SUPFAM" id="SSF46785">
    <property type="entry name" value="Winged helix' DNA-binding domain"/>
    <property type="match status" value="1"/>
</dbReference>
<keyword evidence="3" id="KW-0804">Transcription</keyword>
<dbReference type="SMART" id="SM00345">
    <property type="entry name" value="HTH_GNTR"/>
    <property type="match status" value="1"/>
</dbReference>
<organism evidence="5 6">
    <name type="scientific">Mesorhizobium australicum</name>
    <dbReference type="NCBI Taxonomy" id="536018"/>
    <lineage>
        <taxon>Bacteria</taxon>
        <taxon>Pseudomonadati</taxon>
        <taxon>Pseudomonadota</taxon>
        <taxon>Alphaproteobacteria</taxon>
        <taxon>Hyphomicrobiales</taxon>
        <taxon>Phyllobacteriaceae</taxon>
        <taxon>Mesorhizobium</taxon>
    </lineage>
</organism>
<keyword evidence="1" id="KW-0805">Transcription regulation</keyword>
<dbReference type="OrthoDB" id="8680240at2"/>
<keyword evidence="2" id="KW-0238">DNA-binding</keyword>
<dbReference type="Gene3D" id="1.10.10.10">
    <property type="entry name" value="Winged helix-like DNA-binding domain superfamily/Winged helix DNA-binding domain"/>
    <property type="match status" value="1"/>
</dbReference>
<dbReference type="InterPro" id="IPR036390">
    <property type="entry name" value="WH_DNA-bd_sf"/>
</dbReference>
<dbReference type="Pfam" id="PF00392">
    <property type="entry name" value="GntR"/>
    <property type="match status" value="1"/>
</dbReference>
<dbReference type="InterPro" id="IPR008920">
    <property type="entry name" value="TF_FadR/GntR_C"/>
</dbReference>
<dbReference type="PANTHER" id="PTHR43537:SF20">
    <property type="entry name" value="HTH-TYPE TRANSCRIPTIONAL REPRESSOR GLAR"/>
    <property type="match status" value="1"/>
</dbReference>
<dbReference type="InterPro" id="IPR036388">
    <property type="entry name" value="WH-like_DNA-bd_sf"/>
</dbReference>
<evidence type="ECO:0000259" key="4">
    <source>
        <dbReference type="PROSITE" id="PS50949"/>
    </source>
</evidence>
<dbReference type="PANTHER" id="PTHR43537">
    <property type="entry name" value="TRANSCRIPTIONAL REGULATOR, GNTR FAMILY"/>
    <property type="match status" value="1"/>
</dbReference>
<evidence type="ECO:0000313" key="6">
    <source>
        <dbReference type="Proteomes" id="UP000193083"/>
    </source>
</evidence>